<gene>
    <name evidence="1" type="ORF">A3D67_04310</name>
</gene>
<name>A0A1G2DI99_9BACT</name>
<reference evidence="1 2" key="1">
    <citation type="journal article" date="2016" name="Nat. Commun.">
        <title>Thousands of microbial genomes shed light on interconnected biogeochemical processes in an aquifer system.</title>
        <authorList>
            <person name="Anantharaman K."/>
            <person name="Brown C.T."/>
            <person name="Hug L.A."/>
            <person name="Sharon I."/>
            <person name="Castelle C.J."/>
            <person name="Probst A.J."/>
            <person name="Thomas B.C."/>
            <person name="Singh A."/>
            <person name="Wilkins M.J."/>
            <person name="Karaoz U."/>
            <person name="Brodie E.L."/>
            <person name="Williams K.H."/>
            <person name="Hubbard S.S."/>
            <person name="Banfield J.F."/>
        </authorList>
    </citation>
    <scope>NUCLEOTIDE SEQUENCE [LARGE SCALE GENOMIC DNA]</scope>
</reference>
<protein>
    <submittedName>
        <fullName evidence="1">Uncharacterized protein</fullName>
    </submittedName>
</protein>
<organism evidence="1 2">
    <name type="scientific">Candidatus Lloydbacteria bacterium RIFCSPHIGHO2_02_FULL_51_22</name>
    <dbReference type="NCBI Taxonomy" id="1798663"/>
    <lineage>
        <taxon>Bacteria</taxon>
        <taxon>Candidatus Lloydiibacteriota</taxon>
    </lineage>
</organism>
<dbReference type="AlphaFoldDB" id="A0A1G2DI99"/>
<dbReference type="EMBL" id="MHLN01000003">
    <property type="protein sequence ID" value="OGZ12600.1"/>
    <property type="molecule type" value="Genomic_DNA"/>
</dbReference>
<accession>A0A1G2DI99</accession>
<evidence type="ECO:0000313" key="1">
    <source>
        <dbReference type="EMBL" id="OGZ12600.1"/>
    </source>
</evidence>
<evidence type="ECO:0000313" key="2">
    <source>
        <dbReference type="Proteomes" id="UP000178099"/>
    </source>
</evidence>
<proteinExistence type="predicted"/>
<dbReference type="Proteomes" id="UP000178099">
    <property type="component" value="Unassembled WGS sequence"/>
</dbReference>
<sequence>MIKAEDVVKNPYLIISVIGPHAGEGIAGIFLRKQQEIKNTGKSYWLIQSHKATTQQVQDLCKKAEARGYRAHCVFIEPTQRGGARATSHSQAVKLSSSDNRKWENIPDGIKITGKISKNSTGLVFDVLEVFNPLASFDVWQYSEFGTKEPMKTMLGASTVCCERIYSPGMKKRYREIIGVGRLAPPYGLWLR</sequence>
<comment type="caution">
    <text evidence="1">The sequence shown here is derived from an EMBL/GenBank/DDBJ whole genome shotgun (WGS) entry which is preliminary data.</text>
</comment>